<evidence type="ECO:0000256" key="1">
    <source>
        <dbReference type="ARBA" id="ARBA00023015"/>
    </source>
</evidence>
<protein>
    <submittedName>
        <fullName evidence="5">MarR family transcriptional regulator</fullName>
    </submittedName>
</protein>
<sequence length="165" mass="16784">MIGALVLALSDRVQAAAAAEAPEDGAAAAALALLAHAPGQPIEQLRRALGLSHPGAVRLVDRLVADGLVERRRAIHDGRAVALHLTAAGDGACGRILGARADALGVALASLGEDELAAFGDVASKVLRRLVEDVDDAYRACRLCDPVACTDCPVAAELEARAGAE</sequence>
<gene>
    <name evidence="5" type="ORF">EDD54_1498</name>
</gene>
<dbReference type="SMART" id="SM00347">
    <property type="entry name" value="HTH_MARR"/>
    <property type="match status" value="1"/>
</dbReference>
<dbReference type="InterPro" id="IPR036390">
    <property type="entry name" value="WH_DNA-bd_sf"/>
</dbReference>
<name>A0A4R6RLQ4_9HYPH</name>
<keyword evidence="2" id="KW-0238">DNA-binding</keyword>
<dbReference type="PANTHER" id="PTHR33164">
    <property type="entry name" value="TRANSCRIPTIONAL REGULATOR, MARR FAMILY"/>
    <property type="match status" value="1"/>
</dbReference>
<evidence type="ECO:0000256" key="3">
    <source>
        <dbReference type="ARBA" id="ARBA00023163"/>
    </source>
</evidence>
<dbReference type="GO" id="GO:0006950">
    <property type="term" value="P:response to stress"/>
    <property type="evidence" value="ECO:0007669"/>
    <property type="project" value="TreeGrafter"/>
</dbReference>
<dbReference type="InterPro" id="IPR039422">
    <property type="entry name" value="MarR/SlyA-like"/>
</dbReference>
<dbReference type="Gene3D" id="1.10.10.10">
    <property type="entry name" value="Winged helix-like DNA-binding domain superfamily/Winged helix DNA-binding domain"/>
    <property type="match status" value="1"/>
</dbReference>
<dbReference type="GO" id="GO:0003700">
    <property type="term" value="F:DNA-binding transcription factor activity"/>
    <property type="evidence" value="ECO:0007669"/>
    <property type="project" value="InterPro"/>
</dbReference>
<comment type="caution">
    <text evidence="5">The sequence shown here is derived from an EMBL/GenBank/DDBJ whole genome shotgun (WGS) entry which is preliminary data.</text>
</comment>
<dbReference type="PRINTS" id="PR00598">
    <property type="entry name" value="HTHMARR"/>
</dbReference>
<dbReference type="SUPFAM" id="SSF46785">
    <property type="entry name" value="Winged helix' DNA-binding domain"/>
    <property type="match status" value="1"/>
</dbReference>
<dbReference type="AlphaFoldDB" id="A0A4R6RLQ4"/>
<evidence type="ECO:0000313" key="6">
    <source>
        <dbReference type="Proteomes" id="UP000294547"/>
    </source>
</evidence>
<keyword evidence="6" id="KW-1185">Reference proteome</keyword>
<dbReference type="GO" id="GO:0003677">
    <property type="term" value="F:DNA binding"/>
    <property type="evidence" value="ECO:0007669"/>
    <property type="project" value="UniProtKB-KW"/>
</dbReference>
<dbReference type="Pfam" id="PF12802">
    <property type="entry name" value="MarR_2"/>
    <property type="match status" value="1"/>
</dbReference>
<evidence type="ECO:0000256" key="2">
    <source>
        <dbReference type="ARBA" id="ARBA00023125"/>
    </source>
</evidence>
<dbReference type="Proteomes" id="UP000294547">
    <property type="component" value="Unassembled WGS sequence"/>
</dbReference>
<dbReference type="InterPro" id="IPR036388">
    <property type="entry name" value="WH-like_DNA-bd_sf"/>
</dbReference>
<dbReference type="PANTHER" id="PTHR33164:SF57">
    <property type="entry name" value="MARR-FAMILY TRANSCRIPTIONAL REGULATOR"/>
    <property type="match status" value="1"/>
</dbReference>
<dbReference type="InterPro" id="IPR000835">
    <property type="entry name" value="HTH_MarR-typ"/>
</dbReference>
<proteinExistence type="predicted"/>
<organism evidence="5 6">
    <name type="scientific">Oharaeibacter diazotrophicus</name>
    <dbReference type="NCBI Taxonomy" id="1920512"/>
    <lineage>
        <taxon>Bacteria</taxon>
        <taxon>Pseudomonadati</taxon>
        <taxon>Pseudomonadota</taxon>
        <taxon>Alphaproteobacteria</taxon>
        <taxon>Hyphomicrobiales</taxon>
        <taxon>Pleomorphomonadaceae</taxon>
        <taxon>Oharaeibacter</taxon>
    </lineage>
</organism>
<evidence type="ECO:0000313" key="5">
    <source>
        <dbReference type="EMBL" id="TDP87599.1"/>
    </source>
</evidence>
<keyword evidence="3" id="KW-0804">Transcription</keyword>
<evidence type="ECO:0000259" key="4">
    <source>
        <dbReference type="PROSITE" id="PS50995"/>
    </source>
</evidence>
<feature type="domain" description="HTH marR-type" evidence="4">
    <location>
        <begin position="1"/>
        <end position="128"/>
    </location>
</feature>
<dbReference type="PROSITE" id="PS50995">
    <property type="entry name" value="HTH_MARR_2"/>
    <property type="match status" value="1"/>
</dbReference>
<dbReference type="RefSeq" id="WP_166653438.1">
    <property type="nucleotide sequence ID" value="NZ_BSPM01000008.1"/>
</dbReference>
<reference evidence="5 6" key="1">
    <citation type="submission" date="2019-03" db="EMBL/GenBank/DDBJ databases">
        <title>Genomic Encyclopedia of Type Strains, Phase IV (KMG-IV): sequencing the most valuable type-strain genomes for metagenomic binning, comparative biology and taxonomic classification.</title>
        <authorList>
            <person name="Goeker M."/>
        </authorList>
    </citation>
    <scope>NUCLEOTIDE SEQUENCE [LARGE SCALE GENOMIC DNA]</scope>
    <source>
        <strain evidence="5 6">DSM 102969</strain>
    </source>
</reference>
<dbReference type="PROSITE" id="PS01117">
    <property type="entry name" value="HTH_MARR_1"/>
    <property type="match status" value="1"/>
</dbReference>
<keyword evidence="1" id="KW-0805">Transcription regulation</keyword>
<dbReference type="EMBL" id="SNXY01000006">
    <property type="protein sequence ID" value="TDP87599.1"/>
    <property type="molecule type" value="Genomic_DNA"/>
</dbReference>
<dbReference type="InterPro" id="IPR023187">
    <property type="entry name" value="Tscrpt_reg_MarR-type_CS"/>
</dbReference>
<accession>A0A4R6RLQ4</accession>